<evidence type="ECO:0000313" key="5">
    <source>
        <dbReference type="Proteomes" id="UP001165283"/>
    </source>
</evidence>
<proteinExistence type="predicted"/>
<dbReference type="Proteomes" id="UP001165283">
    <property type="component" value="Unassembled WGS sequence"/>
</dbReference>
<keyword evidence="1" id="KW-0285">Flavoprotein</keyword>
<gene>
    <name evidence="4" type="ORF">KDL28_18715</name>
</gene>
<keyword evidence="5" id="KW-1185">Reference proteome</keyword>
<name>A0ABT1A283_9PSEU</name>
<protein>
    <submittedName>
        <fullName evidence="4">FAD-binding protein</fullName>
    </submittedName>
</protein>
<reference evidence="4" key="1">
    <citation type="submission" date="2021-04" db="EMBL/GenBank/DDBJ databases">
        <title>Pseudonocardia sp. nov., isolated from sandy soil of mangrove forest.</title>
        <authorList>
            <person name="Zan Z."/>
            <person name="Huang R."/>
            <person name="Liu W."/>
        </authorList>
    </citation>
    <scope>NUCLEOTIDE SEQUENCE</scope>
    <source>
        <strain evidence="4">S2-4</strain>
    </source>
</reference>
<dbReference type="InterPro" id="IPR036188">
    <property type="entry name" value="FAD/NAD-bd_sf"/>
</dbReference>
<evidence type="ECO:0000313" key="4">
    <source>
        <dbReference type="EMBL" id="MCO1657097.1"/>
    </source>
</evidence>
<organism evidence="4 5">
    <name type="scientific">Pseudonocardia humida</name>
    <dbReference type="NCBI Taxonomy" id="2800819"/>
    <lineage>
        <taxon>Bacteria</taxon>
        <taxon>Bacillati</taxon>
        <taxon>Actinomycetota</taxon>
        <taxon>Actinomycetes</taxon>
        <taxon>Pseudonocardiales</taxon>
        <taxon>Pseudonocardiaceae</taxon>
        <taxon>Pseudonocardia</taxon>
    </lineage>
</organism>
<evidence type="ECO:0000256" key="2">
    <source>
        <dbReference type="ARBA" id="ARBA00023002"/>
    </source>
</evidence>
<evidence type="ECO:0000259" key="3">
    <source>
        <dbReference type="Pfam" id="PF00890"/>
    </source>
</evidence>
<dbReference type="SUPFAM" id="SSF51905">
    <property type="entry name" value="FAD/NAD(P)-binding domain"/>
    <property type="match status" value="1"/>
</dbReference>
<dbReference type="Gene3D" id="3.50.50.60">
    <property type="entry name" value="FAD/NAD(P)-binding domain"/>
    <property type="match status" value="1"/>
</dbReference>
<dbReference type="Pfam" id="PF00890">
    <property type="entry name" value="FAD_binding_2"/>
    <property type="match status" value="1"/>
</dbReference>
<feature type="domain" description="FAD-dependent oxidoreductase 2 FAD-binding" evidence="3">
    <location>
        <begin position="5"/>
        <end position="31"/>
    </location>
</feature>
<dbReference type="EMBL" id="JAGSOV010000039">
    <property type="protein sequence ID" value="MCO1657097.1"/>
    <property type="molecule type" value="Genomic_DNA"/>
</dbReference>
<accession>A0ABT1A283</accession>
<comment type="caution">
    <text evidence="4">The sequence shown here is derived from an EMBL/GenBank/DDBJ whole genome shotgun (WGS) entry which is preliminary data.</text>
</comment>
<dbReference type="InterPro" id="IPR003953">
    <property type="entry name" value="FAD-dep_OxRdtase_2_FAD-bd"/>
</dbReference>
<keyword evidence="2" id="KW-0560">Oxidoreductase</keyword>
<dbReference type="RefSeq" id="WP_252440452.1">
    <property type="nucleotide sequence ID" value="NZ_JAGSOV010000039.1"/>
</dbReference>
<sequence>MSAHDAIVVGAGLAGLRAAALLCRRGLDVVLDATGARWPTRWC</sequence>
<evidence type="ECO:0000256" key="1">
    <source>
        <dbReference type="ARBA" id="ARBA00022630"/>
    </source>
</evidence>